<accession>A0A402AFQ1</accession>
<feature type="transmembrane region" description="Helical" evidence="1">
    <location>
        <begin position="126"/>
        <end position="149"/>
    </location>
</feature>
<dbReference type="OrthoDB" id="164213at2"/>
<protein>
    <submittedName>
        <fullName evidence="2">Uncharacterized protein</fullName>
    </submittedName>
</protein>
<dbReference type="AlphaFoldDB" id="A0A402AFQ1"/>
<name>A0A402AFQ1_9CHLR</name>
<keyword evidence="1" id="KW-1133">Transmembrane helix</keyword>
<keyword evidence="1" id="KW-0812">Transmembrane</keyword>
<evidence type="ECO:0000313" key="3">
    <source>
        <dbReference type="Proteomes" id="UP000287188"/>
    </source>
</evidence>
<feature type="transmembrane region" description="Helical" evidence="1">
    <location>
        <begin position="81"/>
        <end position="106"/>
    </location>
</feature>
<evidence type="ECO:0000256" key="1">
    <source>
        <dbReference type="SAM" id="Phobius"/>
    </source>
</evidence>
<dbReference type="Proteomes" id="UP000287188">
    <property type="component" value="Unassembled WGS sequence"/>
</dbReference>
<keyword evidence="3" id="KW-1185">Reference proteome</keyword>
<keyword evidence="1" id="KW-0472">Membrane</keyword>
<evidence type="ECO:0000313" key="2">
    <source>
        <dbReference type="EMBL" id="GCE17950.1"/>
    </source>
</evidence>
<proteinExistence type="predicted"/>
<gene>
    <name evidence="2" type="ORF">KDK_17500</name>
</gene>
<sequence length="296" mass="32213">MNTRTVVGVHLFRERLDVLLAVLAPLIMMAESGYANAWIFAGGHLGVDFPSLMAWGRGIFLEALIFACYKLVRVFVLNKKYFIAVVPFIVGSVGMIVSAGCNLGWMSQSPEMQRAFAAVAAYLPGWMGQIFHIGLGLLFPVGVGVFALFDVSHLIEELVKAAHLDNKAVMVLRSELHRTAFLKHQKQQIKEASEQYAEICRADVDGMVDRARKGDFTFGAEELTQPLTSTPSSVTRINPPVAFPAIPAPQTSYINGQYTTNFPPTGTTQQLNIPPAPLPAAAPVKRKGLGSWLAGN</sequence>
<feature type="transmembrane region" description="Helical" evidence="1">
    <location>
        <begin position="52"/>
        <end position="69"/>
    </location>
</feature>
<reference evidence="3" key="1">
    <citation type="submission" date="2018-12" db="EMBL/GenBank/DDBJ databases">
        <title>Tengunoibacter tsumagoiensis gen. nov., sp. nov., Dictyobacter kobayashii sp. nov., D. alpinus sp. nov., and D. joshuensis sp. nov. and description of Dictyobacteraceae fam. nov. within the order Ktedonobacterales isolated from Tengu-no-mugimeshi.</title>
        <authorList>
            <person name="Wang C.M."/>
            <person name="Zheng Y."/>
            <person name="Sakai Y."/>
            <person name="Toyoda A."/>
            <person name="Minakuchi Y."/>
            <person name="Abe K."/>
            <person name="Yokota A."/>
            <person name="Yabe S."/>
        </authorList>
    </citation>
    <scope>NUCLEOTIDE SEQUENCE [LARGE SCALE GENOMIC DNA]</scope>
    <source>
        <strain evidence="3">Uno11</strain>
    </source>
</reference>
<feature type="transmembrane region" description="Helical" evidence="1">
    <location>
        <begin position="18"/>
        <end position="40"/>
    </location>
</feature>
<organism evidence="2 3">
    <name type="scientific">Dictyobacter kobayashii</name>
    <dbReference type="NCBI Taxonomy" id="2014872"/>
    <lineage>
        <taxon>Bacteria</taxon>
        <taxon>Bacillati</taxon>
        <taxon>Chloroflexota</taxon>
        <taxon>Ktedonobacteria</taxon>
        <taxon>Ktedonobacterales</taxon>
        <taxon>Dictyobacteraceae</taxon>
        <taxon>Dictyobacter</taxon>
    </lineage>
</organism>
<dbReference type="EMBL" id="BIFS01000001">
    <property type="protein sequence ID" value="GCE17950.1"/>
    <property type="molecule type" value="Genomic_DNA"/>
</dbReference>
<comment type="caution">
    <text evidence="2">The sequence shown here is derived from an EMBL/GenBank/DDBJ whole genome shotgun (WGS) entry which is preliminary data.</text>
</comment>
<dbReference type="RefSeq" id="WP_126549555.1">
    <property type="nucleotide sequence ID" value="NZ_BIFS01000001.1"/>
</dbReference>